<evidence type="ECO:0000313" key="3">
    <source>
        <dbReference type="EMBL" id="PXA03710.1"/>
    </source>
</evidence>
<organism evidence="3 4">
    <name type="scientific">Coraliomargarita sinensis</name>
    <dbReference type="NCBI Taxonomy" id="2174842"/>
    <lineage>
        <taxon>Bacteria</taxon>
        <taxon>Pseudomonadati</taxon>
        <taxon>Verrucomicrobiota</taxon>
        <taxon>Opitutia</taxon>
        <taxon>Puniceicoccales</taxon>
        <taxon>Coraliomargaritaceae</taxon>
        <taxon>Coraliomargarita</taxon>
    </lineage>
</organism>
<dbReference type="InParanoid" id="A0A317ZEN1"/>
<comment type="caution">
    <text evidence="3">The sequence shown here is derived from an EMBL/GenBank/DDBJ whole genome shotgun (WGS) entry which is preliminary data.</text>
</comment>
<dbReference type="Proteomes" id="UP000247099">
    <property type="component" value="Unassembled WGS sequence"/>
</dbReference>
<evidence type="ECO:0000313" key="4">
    <source>
        <dbReference type="Proteomes" id="UP000247099"/>
    </source>
</evidence>
<dbReference type="PANTHER" id="PTHR43477:SF1">
    <property type="entry name" value="DIHYDROANTICAPSIN 7-DEHYDROGENASE"/>
    <property type="match status" value="1"/>
</dbReference>
<protein>
    <recommendedName>
        <fullName evidence="5">Oxidoreductase</fullName>
    </recommendedName>
</protein>
<keyword evidence="2" id="KW-0560">Oxidoreductase</keyword>
<dbReference type="PRINTS" id="PR00081">
    <property type="entry name" value="GDHRDH"/>
</dbReference>
<sequence>MSENKTIVIGGITGGIGSALARKLVAEGHTVQGFARSAERIDALKEKLDVQISTVDATNPEEVDAYFDSASESADQIDAYVHAIGSIFLKPAHLTSPEDWQNVIMANLNSAFYALRACTKIMQKQRAGSCLFFSTAAAQTGIANHEAIAAAKGGIEAMIRSAAATYSSKGLRFNAIAPSLTDTPLAKPVIGSEQGLEISKRMHPLGEIGDANDIASLANWLLSDDAKFVTGQTFVADGGISTIVPKPKA</sequence>
<dbReference type="GO" id="GO:0016491">
    <property type="term" value="F:oxidoreductase activity"/>
    <property type="evidence" value="ECO:0007669"/>
    <property type="project" value="UniProtKB-KW"/>
</dbReference>
<reference evidence="3 4" key="1">
    <citation type="submission" date="2018-05" db="EMBL/GenBank/DDBJ databases">
        <title>Coraliomargarita sinensis sp. nov., isolated from a marine solar saltern.</title>
        <authorList>
            <person name="Zhou L.Y."/>
        </authorList>
    </citation>
    <scope>NUCLEOTIDE SEQUENCE [LARGE SCALE GENOMIC DNA]</scope>
    <source>
        <strain evidence="3 4">WN38</strain>
    </source>
</reference>
<comment type="similarity">
    <text evidence="1">Belongs to the short-chain dehydrogenases/reductases (SDR) family.</text>
</comment>
<gene>
    <name evidence="3" type="ORF">DDZ13_10470</name>
</gene>
<dbReference type="Pfam" id="PF13561">
    <property type="entry name" value="adh_short_C2"/>
    <property type="match status" value="1"/>
</dbReference>
<dbReference type="CDD" id="cd05233">
    <property type="entry name" value="SDR_c"/>
    <property type="match status" value="1"/>
</dbReference>
<accession>A0A317ZEN1</accession>
<evidence type="ECO:0000256" key="1">
    <source>
        <dbReference type="ARBA" id="ARBA00006484"/>
    </source>
</evidence>
<keyword evidence="4" id="KW-1185">Reference proteome</keyword>
<dbReference type="Gene3D" id="3.40.50.720">
    <property type="entry name" value="NAD(P)-binding Rossmann-like Domain"/>
    <property type="match status" value="1"/>
</dbReference>
<dbReference type="SUPFAM" id="SSF51735">
    <property type="entry name" value="NAD(P)-binding Rossmann-fold domains"/>
    <property type="match status" value="1"/>
</dbReference>
<dbReference type="InterPro" id="IPR002347">
    <property type="entry name" value="SDR_fam"/>
</dbReference>
<dbReference type="RefSeq" id="WP_110131407.1">
    <property type="nucleotide sequence ID" value="NZ_QHJQ01000007.1"/>
</dbReference>
<dbReference type="OrthoDB" id="9803333at2"/>
<dbReference type="AlphaFoldDB" id="A0A317ZEN1"/>
<dbReference type="InterPro" id="IPR051122">
    <property type="entry name" value="SDR_DHRS6-like"/>
</dbReference>
<dbReference type="EMBL" id="QHJQ01000007">
    <property type="protein sequence ID" value="PXA03710.1"/>
    <property type="molecule type" value="Genomic_DNA"/>
</dbReference>
<dbReference type="InterPro" id="IPR036291">
    <property type="entry name" value="NAD(P)-bd_dom_sf"/>
</dbReference>
<name>A0A317ZEN1_9BACT</name>
<evidence type="ECO:0008006" key="5">
    <source>
        <dbReference type="Google" id="ProtNLM"/>
    </source>
</evidence>
<proteinExistence type="inferred from homology"/>
<dbReference type="PANTHER" id="PTHR43477">
    <property type="entry name" value="DIHYDROANTICAPSIN 7-DEHYDROGENASE"/>
    <property type="match status" value="1"/>
</dbReference>
<evidence type="ECO:0000256" key="2">
    <source>
        <dbReference type="ARBA" id="ARBA00023002"/>
    </source>
</evidence>